<reference evidence="1" key="1">
    <citation type="submission" date="2023-04" db="EMBL/GenBank/DDBJ databases">
        <title>A chromosome-level genome assembly of the parasitoid wasp Eretmocerus hayati.</title>
        <authorList>
            <person name="Zhong Y."/>
            <person name="Liu S."/>
            <person name="Liu Y."/>
        </authorList>
    </citation>
    <scope>NUCLEOTIDE SEQUENCE</scope>
    <source>
        <strain evidence="1">ZJU_SS_LIU_2023</strain>
    </source>
</reference>
<evidence type="ECO:0000313" key="2">
    <source>
        <dbReference type="Proteomes" id="UP001239111"/>
    </source>
</evidence>
<gene>
    <name evidence="1" type="ORF">QAD02_006888</name>
</gene>
<accession>A0ACC2N2H8</accession>
<keyword evidence="2" id="KW-1185">Reference proteome</keyword>
<sequence>MKLKLILLVACSIFSSEIVSANIFQNIGTLAAQLIQLFSGGLNYIDKGQDFSAHELPDYTPKNGQQFDFIIVGAGSAGCVLASRLTEIPDVNVLLIEAGGPENLIMDIPLIAPFLEFSNDLNYRYLAEPSDKYCRIFENSQCTWPMARVVGGNSAFNLMIATRGNRKDYDEWAQITNDDSWSYENMLYYFKKLETFNSNELPPNKLRNYDGPMRISIQSPRIPVVNSFLQAAGELGFSVGGDQNAENQTGFHFMQSTVKNGERWSVNRGYLHPVRSRRNLFLTHRSHVNKILIDPKTKTAYGVQFQKKSQTIEVYARKEVIVSGGTFESPKLLMLSGIGPAKHLNDFGIKVLKNAPGVGQNLMDHPTHTALVFTIDKPVGYITSRILNPLNPHLSNYLNHRTGPLADTGTNAIGWLDVDDPDSLEDKPNMELVFSAATFVMDSIIHKIIKISDDYWRKYLSPILEHDSFQVFPIVMQPKSRGSVFLRSTNPYDKPKIIANLFTHPEDIRVMIKGIRLAIKMSKTKAMERWGTRFYDKIAPGCENYEYDSDEYWKCVIEIFSVTTNHHCGSNKMGSRNDPYAVVDSNLKVIGINKLRVIDASVIPMIPRAHINLPTIAIAEKVSDVIKEEWGYIRIVRES</sequence>
<organism evidence="1 2">
    <name type="scientific">Eretmocerus hayati</name>
    <dbReference type="NCBI Taxonomy" id="131215"/>
    <lineage>
        <taxon>Eukaryota</taxon>
        <taxon>Metazoa</taxon>
        <taxon>Ecdysozoa</taxon>
        <taxon>Arthropoda</taxon>
        <taxon>Hexapoda</taxon>
        <taxon>Insecta</taxon>
        <taxon>Pterygota</taxon>
        <taxon>Neoptera</taxon>
        <taxon>Endopterygota</taxon>
        <taxon>Hymenoptera</taxon>
        <taxon>Apocrita</taxon>
        <taxon>Proctotrupomorpha</taxon>
        <taxon>Chalcidoidea</taxon>
        <taxon>Aphelinidae</taxon>
        <taxon>Aphelininae</taxon>
        <taxon>Eretmocerus</taxon>
    </lineage>
</organism>
<evidence type="ECO:0000313" key="1">
    <source>
        <dbReference type="EMBL" id="KAJ8665226.1"/>
    </source>
</evidence>
<dbReference type="EMBL" id="CM056744">
    <property type="protein sequence ID" value="KAJ8665226.1"/>
    <property type="molecule type" value="Genomic_DNA"/>
</dbReference>
<proteinExistence type="predicted"/>
<protein>
    <submittedName>
        <fullName evidence="1">Uncharacterized protein</fullName>
    </submittedName>
</protein>
<dbReference type="Proteomes" id="UP001239111">
    <property type="component" value="Chromosome 4"/>
</dbReference>
<name>A0ACC2N2H8_9HYME</name>
<comment type="caution">
    <text evidence="1">The sequence shown here is derived from an EMBL/GenBank/DDBJ whole genome shotgun (WGS) entry which is preliminary data.</text>
</comment>